<protein>
    <submittedName>
        <fullName evidence="1">DUF4230 domain-containing protein</fullName>
    </submittedName>
</protein>
<evidence type="ECO:0000313" key="6">
    <source>
        <dbReference type="Proteomes" id="UP001281024"/>
    </source>
</evidence>
<name>A0A483B712_OENOE</name>
<gene>
    <name evidence="2" type="ORF">ATX59_06420</name>
    <name evidence="1" type="ORF">GA838_06215</name>
    <name evidence="3" type="ORF">OENI_1314</name>
</gene>
<dbReference type="RefSeq" id="WP_002816763.1">
    <property type="nucleotide sequence ID" value="NZ_CP038451.1"/>
</dbReference>
<evidence type="ECO:0000313" key="2">
    <source>
        <dbReference type="EMBL" id="OIM20931.1"/>
    </source>
</evidence>
<evidence type="ECO:0000313" key="4">
    <source>
        <dbReference type="Proteomes" id="UP000181728"/>
    </source>
</evidence>
<sequence length="218" mass="24363">MKFIKNIKYVSVAILFLLITLVAGYFIGSLHGSLFSSSTKRSYGPTVIKQIKNSDKLEILTVSNYKITTINHPDKVFGITINGLISGSSMKIFAPSKTSIDLDLSSLDTKKSNLDNKGTLKLVFSKALEYNTKLNLKKLEILSSNEGIITSIISKFGDQAKVLTKQNAEYQRIENRINLSVKKDPKVKSRAVKSAEIDLRSLFKINFDKVKHVKVVFE</sequence>
<evidence type="ECO:0000313" key="3">
    <source>
        <dbReference type="EMBL" id="VDB98559.1"/>
    </source>
</evidence>
<proteinExistence type="predicted"/>
<organism evidence="1 6">
    <name type="scientific">Oenococcus oeni</name>
    <name type="common">Leuconostoc oenos</name>
    <dbReference type="NCBI Taxonomy" id="1247"/>
    <lineage>
        <taxon>Bacteria</taxon>
        <taxon>Bacillati</taxon>
        <taxon>Bacillota</taxon>
        <taxon>Bacilli</taxon>
        <taxon>Lactobacillales</taxon>
        <taxon>Lactobacillaceae</taxon>
        <taxon>Oenococcus</taxon>
    </lineage>
</organism>
<reference evidence="1" key="3">
    <citation type="submission" date="2019-10" db="EMBL/GenBank/DDBJ databases">
        <title>Malate fermentation in French cider.</title>
        <authorList>
            <person name="Cousin F.J."/>
            <person name="Medina Fernandez S."/>
            <person name="Misery B."/>
            <person name="Laplace J.-M."/>
            <person name="Cretenet M."/>
        </authorList>
    </citation>
    <scope>NUCLEOTIDE SEQUENCE</scope>
    <source>
        <strain evidence="1">UCMA15129</strain>
    </source>
</reference>
<dbReference type="EMBL" id="MLOK01000046">
    <property type="protein sequence ID" value="OIM20931.1"/>
    <property type="molecule type" value="Genomic_DNA"/>
</dbReference>
<dbReference type="AlphaFoldDB" id="A0A483B712"/>
<dbReference type="EMBL" id="WERV01000004">
    <property type="protein sequence ID" value="MDV7715351.1"/>
    <property type="molecule type" value="Genomic_DNA"/>
</dbReference>
<dbReference type="Pfam" id="PF14014">
    <property type="entry name" value="DUF4230"/>
    <property type="match status" value="1"/>
</dbReference>
<dbReference type="InterPro" id="IPR025324">
    <property type="entry name" value="DUF4230"/>
</dbReference>
<accession>A0A483B712</accession>
<dbReference type="Proteomes" id="UP000294726">
    <property type="component" value="Chromosome"/>
</dbReference>
<reference evidence="3 5" key="2">
    <citation type="submission" date="2018-08" db="EMBL/GenBank/DDBJ databases">
        <authorList>
            <person name="Lorentzen P. G. S. M."/>
        </authorList>
    </citation>
    <scope>NUCLEOTIDE SEQUENCE [LARGE SCALE GENOMIC DNA]</scope>
    <source>
        <strain evidence="3 5">CRBO_1381</strain>
    </source>
</reference>
<dbReference type="EMBL" id="LR031358">
    <property type="protein sequence ID" value="VDB98559.1"/>
    <property type="molecule type" value="Genomic_DNA"/>
</dbReference>
<evidence type="ECO:0000313" key="1">
    <source>
        <dbReference type="EMBL" id="MDV7715351.1"/>
    </source>
</evidence>
<reference evidence="2 4" key="1">
    <citation type="journal article" date="2016" name="BMC Genomics">
        <title>Consensus pan-genome assembly of the specialised wine bacterium Oenococcus oeni.</title>
        <authorList>
            <person name="Sternes P.R."/>
            <person name="Borneman A.R."/>
        </authorList>
    </citation>
    <scope>NUCLEOTIDE SEQUENCE [LARGE SCALE GENOMIC DNA]</scope>
    <source>
        <strain evidence="2 4">AWRIB661</strain>
    </source>
</reference>
<evidence type="ECO:0000313" key="5">
    <source>
        <dbReference type="Proteomes" id="UP000294726"/>
    </source>
</evidence>
<dbReference type="Proteomes" id="UP001281024">
    <property type="component" value="Unassembled WGS sequence"/>
</dbReference>
<dbReference type="Proteomes" id="UP000181728">
    <property type="component" value="Unassembled WGS sequence"/>
</dbReference>